<gene>
    <name evidence="1" type="ordered locus">Spirs_1975</name>
</gene>
<dbReference type="EMBL" id="CP002116">
    <property type="protein sequence ID" value="ADK81097.1"/>
    <property type="molecule type" value="Genomic_DNA"/>
</dbReference>
<dbReference type="AlphaFoldDB" id="E1R1F6"/>
<dbReference type="Proteomes" id="UP000002318">
    <property type="component" value="Chromosome"/>
</dbReference>
<protein>
    <submittedName>
        <fullName evidence="1">Uncharacterized protein</fullName>
    </submittedName>
</protein>
<accession>E1R1F6</accession>
<evidence type="ECO:0000313" key="2">
    <source>
        <dbReference type="Proteomes" id="UP000002318"/>
    </source>
</evidence>
<organism evidence="1 2">
    <name type="scientific">Sediminispirochaeta smaragdinae (strain DSM 11293 / JCM 15392 / SEBR 4228)</name>
    <name type="common">Spirochaeta smaragdinae</name>
    <dbReference type="NCBI Taxonomy" id="573413"/>
    <lineage>
        <taxon>Bacteria</taxon>
        <taxon>Pseudomonadati</taxon>
        <taxon>Spirochaetota</taxon>
        <taxon>Spirochaetia</taxon>
        <taxon>Spirochaetales</taxon>
        <taxon>Spirochaetaceae</taxon>
        <taxon>Sediminispirochaeta</taxon>
    </lineage>
</organism>
<sequence>MSSPRTIIIPAAERIKTGERGVVSFRAGETFEQYLVHLFRYQEIERRSPAPYYWLAIDVPHRPRTTGHGSQNHHINGHCQQISVETGQPFGDVKRLAKQFAVTMGYPILEDESGEPILDLWGDIQGISERNCSTEDAAILIEAIHQIAAEMDVELIEV</sequence>
<dbReference type="HOGENOM" id="CLU_1668311_0_0_12"/>
<dbReference type="RefSeq" id="WP_013254561.1">
    <property type="nucleotide sequence ID" value="NC_014364.1"/>
</dbReference>
<dbReference type="STRING" id="573413.Spirs_1975"/>
<dbReference type="KEGG" id="ssm:Spirs_1975"/>
<proteinExistence type="predicted"/>
<keyword evidence="2" id="KW-1185">Reference proteome</keyword>
<dbReference type="eggNOG" id="ENOG502ZEFX">
    <property type="taxonomic scope" value="Bacteria"/>
</dbReference>
<reference evidence="1 2" key="1">
    <citation type="journal article" date="2010" name="Stand. Genomic Sci.">
        <title>Complete genome sequence of Spirochaeta smaragdinae type strain (SEBR 4228).</title>
        <authorList>
            <person name="Mavromatis K."/>
            <person name="Yasawong M."/>
            <person name="Chertkov O."/>
            <person name="Lapidus A."/>
            <person name="Lucas S."/>
            <person name="Nolan M."/>
            <person name="Del Rio T.G."/>
            <person name="Tice H."/>
            <person name="Cheng J.F."/>
            <person name="Pitluck S."/>
            <person name="Liolios K."/>
            <person name="Ivanova N."/>
            <person name="Tapia R."/>
            <person name="Han C."/>
            <person name="Bruce D."/>
            <person name="Goodwin L."/>
            <person name="Pati A."/>
            <person name="Chen A."/>
            <person name="Palaniappan K."/>
            <person name="Land M."/>
            <person name="Hauser L."/>
            <person name="Chang Y.J."/>
            <person name="Jeffries C.D."/>
            <person name="Detter J.C."/>
            <person name="Rohde M."/>
            <person name="Brambilla E."/>
            <person name="Spring S."/>
            <person name="Goker M."/>
            <person name="Sikorski J."/>
            <person name="Woyke T."/>
            <person name="Bristow J."/>
            <person name="Eisen J.A."/>
            <person name="Markowitz V."/>
            <person name="Hugenholtz P."/>
            <person name="Klenk H.P."/>
            <person name="Kyrpides N.C."/>
        </authorList>
    </citation>
    <scope>NUCLEOTIDE SEQUENCE [LARGE SCALE GENOMIC DNA]</scope>
    <source>
        <strain evidence="2">DSM 11293 / JCM 15392 / SEBR 4228</strain>
    </source>
</reference>
<evidence type="ECO:0000313" key="1">
    <source>
        <dbReference type="EMBL" id="ADK81097.1"/>
    </source>
</evidence>
<name>E1R1F6_SEDSS</name>